<dbReference type="OrthoDB" id="5340at2759"/>
<evidence type="ECO:0000256" key="1">
    <source>
        <dbReference type="SAM" id="MobiDB-lite"/>
    </source>
</evidence>
<dbReference type="AlphaFoldDB" id="A0A1X6NK78"/>
<gene>
    <name evidence="2" type="ORF">BU14_2278s0001</name>
</gene>
<evidence type="ECO:0000313" key="2">
    <source>
        <dbReference type="EMBL" id="OSX68763.1"/>
    </source>
</evidence>
<protein>
    <submittedName>
        <fullName evidence="2">Uncharacterized protein</fullName>
    </submittedName>
</protein>
<sequence>MSTVQRPPPPSPPTKNAPLRAPPDPEAAAARGESAAALLARGGRSLAMSGFVNAGSVAVGGDATTDVVGGGVTGAAADVYMAASVRAQYKATAVPSGVYSTACTEGTVQGAADGARIAALSARFRAGHRSTAAKYGDFFEARRQAITASHGCSYEERLVGTYPRVAAAMTLGAAEASRACVRYAAPASPAEAYMAASVDRQMKARAAAGGTYAPSCTDGSVGGEAEAARVAALATRYRTGAAPAGARAAAAYAASKYARVHFGHGCSYEEAVFDAYPAVAAGMRPSTARY</sequence>
<name>A0A1X6NK78_PORUM</name>
<organism evidence="2 3">
    <name type="scientific">Porphyra umbilicalis</name>
    <name type="common">Purple laver</name>
    <name type="synonym">Red alga</name>
    <dbReference type="NCBI Taxonomy" id="2786"/>
    <lineage>
        <taxon>Eukaryota</taxon>
        <taxon>Rhodophyta</taxon>
        <taxon>Bangiophyceae</taxon>
        <taxon>Bangiales</taxon>
        <taxon>Bangiaceae</taxon>
        <taxon>Porphyra</taxon>
    </lineage>
</organism>
<proteinExistence type="predicted"/>
<evidence type="ECO:0000313" key="3">
    <source>
        <dbReference type="Proteomes" id="UP000218209"/>
    </source>
</evidence>
<accession>A0A1X6NK78</accession>
<reference evidence="2 3" key="1">
    <citation type="submission" date="2017-03" db="EMBL/GenBank/DDBJ databases">
        <title>WGS assembly of Porphyra umbilicalis.</title>
        <authorList>
            <person name="Brawley S.H."/>
            <person name="Blouin N.A."/>
            <person name="Ficko-Blean E."/>
            <person name="Wheeler G.L."/>
            <person name="Lohr M."/>
            <person name="Goodson H.V."/>
            <person name="Jenkins J.W."/>
            <person name="Blaby-Haas C.E."/>
            <person name="Helliwell K.E."/>
            <person name="Chan C."/>
            <person name="Marriage T."/>
            <person name="Bhattacharya D."/>
            <person name="Klein A.S."/>
            <person name="Badis Y."/>
            <person name="Brodie J."/>
            <person name="Cao Y."/>
            <person name="Collen J."/>
            <person name="Dittami S.M."/>
            <person name="Gachon C.M."/>
            <person name="Green B.R."/>
            <person name="Karpowicz S."/>
            <person name="Kim J.W."/>
            <person name="Kudahl U."/>
            <person name="Lin S."/>
            <person name="Michel G."/>
            <person name="Mittag M."/>
            <person name="Olson B.J."/>
            <person name="Pangilinan J."/>
            <person name="Peng Y."/>
            <person name="Qiu H."/>
            <person name="Shu S."/>
            <person name="Singer J.T."/>
            <person name="Smith A.G."/>
            <person name="Sprecher B.N."/>
            <person name="Wagner V."/>
            <person name="Wang W."/>
            <person name="Wang Z.-Y."/>
            <person name="Yan J."/>
            <person name="Yarish C."/>
            <person name="Zoeuner-Riek S."/>
            <person name="Zhuang Y."/>
            <person name="Zou Y."/>
            <person name="Lindquist E.A."/>
            <person name="Grimwood J."/>
            <person name="Barry K."/>
            <person name="Rokhsar D.S."/>
            <person name="Schmutz J."/>
            <person name="Stiller J.W."/>
            <person name="Grossman A.R."/>
            <person name="Prochnik S.E."/>
        </authorList>
    </citation>
    <scope>NUCLEOTIDE SEQUENCE [LARGE SCALE GENOMIC DNA]</scope>
    <source>
        <strain evidence="2">4086291</strain>
    </source>
</reference>
<feature type="region of interest" description="Disordered" evidence="1">
    <location>
        <begin position="1"/>
        <end position="33"/>
    </location>
</feature>
<keyword evidence="3" id="KW-1185">Reference proteome</keyword>
<dbReference type="EMBL" id="KV920113">
    <property type="protein sequence ID" value="OSX68763.1"/>
    <property type="molecule type" value="Genomic_DNA"/>
</dbReference>
<dbReference type="Proteomes" id="UP000218209">
    <property type="component" value="Unassembled WGS sequence"/>
</dbReference>
<feature type="compositionally biased region" description="Pro residues" evidence="1">
    <location>
        <begin position="1"/>
        <end position="25"/>
    </location>
</feature>